<proteinExistence type="inferred from homology"/>
<comment type="similarity">
    <text evidence="1 5">Belongs to the MreC family.</text>
</comment>
<gene>
    <name evidence="8" type="primary">mreC</name>
    <name evidence="8" type="ORF">IAB03_00490</name>
</gene>
<reference evidence="8" key="1">
    <citation type="submission" date="2020-10" db="EMBL/GenBank/DDBJ databases">
        <authorList>
            <person name="Gilroy R."/>
        </authorList>
    </citation>
    <scope>NUCLEOTIDE SEQUENCE</scope>
    <source>
        <strain evidence="8">CHK158-818</strain>
    </source>
</reference>
<dbReference type="PIRSF" id="PIRSF038471">
    <property type="entry name" value="MreC"/>
    <property type="match status" value="1"/>
</dbReference>
<evidence type="ECO:0000256" key="6">
    <source>
        <dbReference type="SAM" id="Phobius"/>
    </source>
</evidence>
<dbReference type="PANTHER" id="PTHR34138">
    <property type="entry name" value="CELL SHAPE-DETERMINING PROTEIN MREC"/>
    <property type="match status" value="1"/>
</dbReference>
<comment type="caution">
    <text evidence="8">The sequence shown here is derived from an EMBL/GenBank/DDBJ whole genome shotgun (WGS) entry which is preliminary data.</text>
</comment>
<evidence type="ECO:0000256" key="5">
    <source>
        <dbReference type="PIRNR" id="PIRNR038471"/>
    </source>
</evidence>
<keyword evidence="3 5" id="KW-0133">Cell shape</keyword>
<dbReference type="AlphaFoldDB" id="A0A9D1M5M3"/>
<evidence type="ECO:0000259" key="7">
    <source>
        <dbReference type="Pfam" id="PF04085"/>
    </source>
</evidence>
<dbReference type="GO" id="GO:0008360">
    <property type="term" value="P:regulation of cell shape"/>
    <property type="evidence" value="ECO:0007669"/>
    <property type="project" value="UniProtKB-KW"/>
</dbReference>
<dbReference type="InterPro" id="IPR055342">
    <property type="entry name" value="MreC_beta-barrel_core"/>
</dbReference>
<dbReference type="NCBIfam" id="TIGR00219">
    <property type="entry name" value="mreC"/>
    <property type="match status" value="1"/>
</dbReference>
<accession>A0A9D1M5M3</accession>
<feature type="transmembrane region" description="Helical" evidence="6">
    <location>
        <begin position="12"/>
        <end position="34"/>
    </location>
</feature>
<evidence type="ECO:0000256" key="1">
    <source>
        <dbReference type="ARBA" id="ARBA00009369"/>
    </source>
</evidence>
<dbReference type="NCBIfam" id="NF010532">
    <property type="entry name" value="PRK13922.9-3"/>
    <property type="match status" value="1"/>
</dbReference>
<comment type="function">
    <text evidence="5">Involved in formation and maintenance of cell shape.</text>
</comment>
<evidence type="ECO:0000313" key="8">
    <source>
        <dbReference type="EMBL" id="HIU54265.1"/>
    </source>
</evidence>
<keyword evidence="6" id="KW-1133">Transmembrane helix</keyword>
<dbReference type="Gene3D" id="2.40.10.340">
    <property type="entry name" value="Rod shape-determining protein MreC, domain 1"/>
    <property type="match status" value="1"/>
</dbReference>
<dbReference type="PANTHER" id="PTHR34138:SF1">
    <property type="entry name" value="CELL SHAPE-DETERMINING PROTEIN MREC"/>
    <property type="match status" value="1"/>
</dbReference>
<dbReference type="Gene3D" id="2.40.10.350">
    <property type="entry name" value="Rod shape-determining protein MreC, domain 2"/>
    <property type="match status" value="1"/>
</dbReference>
<evidence type="ECO:0000256" key="3">
    <source>
        <dbReference type="ARBA" id="ARBA00022960"/>
    </source>
</evidence>
<dbReference type="InterPro" id="IPR042177">
    <property type="entry name" value="Cell/Rod_1"/>
</dbReference>
<dbReference type="EMBL" id="DVNA01000008">
    <property type="protein sequence ID" value="HIU54265.1"/>
    <property type="molecule type" value="Genomic_DNA"/>
</dbReference>
<dbReference type="InterPro" id="IPR007221">
    <property type="entry name" value="MreC"/>
</dbReference>
<evidence type="ECO:0000256" key="2">
    <source>
        <dbReference type="ARBA" id="ARBA00013855"/>
    </source>
</evidence>
<feature type="domain" description="Rod shape-determining protein MreC beta-barrel core" evidence="7">
    <location>
        <begin position="116"/>
        <end position="263"/>
    </location>
</feature>
<keyword evidence="6" id="KW-0472">Membrane</keyword>
<organism evidence="8 9">
    <name type="scientific">Candidatus Gallibacteroides avistercoris</name>
    <dbReference type="NCBI Taxonomy" id="2840833"/>
    <lineage>
        <taxon>Bacteria</taxon>
        <taxon>Pseudomonadati</taxon>
        <taxon>Bacteroidota</taxon>
        <taxon>Bacteroidia</taxon>
        <taxon>Bacteroidales</taxon>
        <taxon>Bacteroidaceae</taxon>
        <taxon>Bacteroidaceae incertae sedis</taxon>
        <taxon>Candidatus Gallibacteroides</taxon>
    </lineage>
</organism>
<name>A0A9D1M5M3_9BACT</name>
<dbReference type="InterPro" id="IPR042175">
    <property type="entry name" value="Cell/Rod_MreC_2"/>
</dbReference>
<evidence type="ECO:0000256" key="4">
    <source>
        <dbReference type="ARBA" id="ARBA00032089"/>
    </source>
</evidence>
<evidence type="ECO:0000313" key="9">
    <source>
        <dbReference type="Proteomes" id="UP000824112"/>
    </source>
</evidence>
<sequence length="278" mass="31839">MRNLISFLIKHSVWILTVFYVIVSAVLLFRFNAYQQSVFFSSANQVSGWVYSLSGNITGYFGLRQINRDLQERNGFLEMEVARLKRVLESDDYKTLAEYASKDTALSRYNFQVAQVINNSVMRPANYITINKGSDDGIRTEMGVIDRNGVVGKVDIVGKNFSRVISLLNPKWRLSCKVKYSDYFGSLVWDGQDARYAVLEELPRHVDFAIGDTIITSGFSSVFPEGIFVGTIKEYSKQKNDNFYALKIELSTDFYRLNDVLVIDCPGQEERKEIEERN</sequence>
<protein>
    <recommendedName>
        <fullName evidence="2 5">Cell shape-determining protein MreC</fullName>
    </recommendedName>
    <alternativeName>
        <fullName evidence="4 5">Cell shape protein MreC</fullName>
    </alternativeName>
</protein>
<dbReference type="GO" id="GO:0005886">
    <property type="term" value="C:plasma membrane"/>
    <property type="evidence" value="ECO:0007669"/>
    <property type="project" value="TreeGrafter"/>
</dbReference>
<dbReference type="Proteomes" id="UP000824112">
    <property type="component" value="Unassembled WGS sequence"/>
</dbReference>
<keyword evidence="6" id="KW-0812">Transmembrane</keyword>
<reference evidence="8" key="2">
    <citation type="journal article" date="2021" name="PeerJ">
        <title>Extensive microbial diversity within the chicken gut microbiome revealed by metagenomics and culture.</title>
        <authorList>
            <person name="Gilroy R."/>
            <person name="Ravi A."/>
            <person name="Getino M."/>
            <person name="Pursley I."/>
            <person name="Horton D.L."/>
            <person name="Alikhan N.F."/>
            <person name="Baker D."/>
            <person name="Gharbi K."/>
            <person name="Hall N."/>
            <person name="Watson M."/>
            <person name="Adriaenssens E.M."/>
            <person name="Foster-Nyarko E."/>
            <person name="Jarju S."/>
            <person name="Secka A."/>
            <person name="Antonio M."/>
            <person name="Oren A."/>
            <person name="Chaudhuri R.R."/>
            <person name="La Ragione R."/>
            <person name="Hildebrand F."/>
            <person name="Pallen M.J."/>
        </authorList>
    </citation>
    <scope>NUCLEOTIDE SEQUENCE</scope>
    <source>
        <strain evidence="8">CHK158-818</strain>
    </source>
</reference>
<dbReference type="Pfam" id="PF04085">
    <property type="entry name" value="MreC"/>
    <property type="match status" value="1"/>
</dbReference>